<evidence type="ECO:0000313" key="4">
    <source>
        <dbReference type="EMBL" id="RAL67454.1"/>
    </source>
</evidence>
<feature type="region of interest" description="Disordered" evidence="1">
    <location>
        <begin position="216"/>
        <end position="339"/>
    </location>
</feature>
<comment type="caution">
    <text evidence="4">The sequence shown here is derived from an EMBL/GenBank/DDBJ whole genome shotgun (WGS) entry which is preliminary data.</text>
</comment>
<organism evidence="4 5">
    <name type="scientific">Monilinia fructigena</name>
    <dbReference type="NCBI Taxonomy" id="38457"/>
    <lineage>
        <taxon>Eukaryota</taxon>
        <taxon>Fungi</taxon>
        <taxon>Dikarya</taxon>
        <taxon>Ascomycota</taxon>
        <taxon>Pezizomycotina</taxon>
        <taxon>Leotiomycetes</taxon>
        <taxon>Helotiales</taxon>
        <taxon>Sclerotiniaceae</taxon>
        <taxon>Monilinia</taxon>
    </lineage>
</organism>
<keyword evidence="5" id="KW-1185">Reference proteome</keyword>
<evidence type="ECO:0000313" key="5">
    <source>
        <dbReference type="Proteomes" id="UP000249056"/>
    </source>
</evidence>
<proteinExistence type="predicted"/>
<dbReference type="Proteomes" id="UP000249056">
    <property type="component" value="Unassembled WGS sequence"/>
</dbReference>
<dbReference type="OrthoDB" id="10025998at2759"/>
<feature type="domain" description="DUF5672" evidence="3">
    <location>
        <begin position="146"/>
        <end position="390"/>
    </location>
</feature>
<keyword evidence="2" id="KW-0812">Transmembrane</keyword>
<dbReference type="Pfam" id="PF18922">
    <property type="entry name" value="DUF5672"/>
    <property type="match status" value="1"/>
</dbReference>
<evidence type="ECO:0000256" key="2">
    <source>
        <dbReference type="SAM" id="Phobius"/>
    </source>
</evidence>
<evidence type="ECO:0000256" key="1">
    <source>
        <dbReference type="SAM" id="MobiDB-lite"/>
    </source>
</evidence>
<dbReference type="InterPro" id="IPR043729">
    <property type="entry name" value="DUF5672"/>
</dbReference>
<gene>
    <name evidence="4" type="ORF">DID88_008209</name>
</gene>
<evidence type="ECO:0000259" key="3">
    <source>
        <dbReference type="Pfam" id="PF18922"/>
    </source>
</evidence>
<feature type="compositionally biased region" description="Basic and acidic residues" evidence="1">
    <location>
        <begin position="314"/>
        <end position="329"/>
    </location>
</feature>
<feature type="transmembrane region" description="Helical" evidence="2">
    <location>
        <begin position="12"/>
        <end position="31"/>
    </location>
</feature>
<sequence length="449" mass="51264">MAVDVQQRRARNIGLGAIFLLIIIWTVKLSHPDHTVIEIYSNRTKTSNSSGPASPLASFFFGENANATLEVKPLTDEFGDYFNGTIFNKVAVIIEDSYRPEVIPLVLHFGSVLGPTWPILIYTSIEEVGRFSTSAALSRYLTQGLIQIRNLPQSVLFTDLKARNKFMTDTWLWENLAPAEHILLFNSDSMLCSNAATSVENFFTYDLIGTPVKDRGHRGGLSLRKRSKGGRQEKGRGCKEEKGGVGKKKKEEEERKKKEAEDKVKKLEEEQKKKVDDAKKKKEDERKKLATEGQKNYNKEKESKQNYKTGNGKEIGKESQKRDEKRKEEDPEEEMAEDRWFQEKLRKLQNDEGNVGIDPEDDDAINLPTEEVTRTFSVESIDYPHPLGLHRVHKWKEDQMDQLLDWCPEYKLCSVSHHGKEFPTFENGGVGCIWHGMLNNDRGSAIWLA</sequence>
<accession>A0A395J5Q9</accession>
<dbReference type="AlphaFoldDB" id="A0A395J5Q9"/>
<keyword evidence="2" id="KW-1133">Transmembrane helix</keyword>
<protein>
    <recommendedName>
        <fullName evidence="3">DUF5672 domain-containing protein</fullName>
    </recommendedName>
</protein>
<dbReference type="EMBL" id="QKRW01000003">
    <property type="protein sequence ID" value="RAL67454.1"/>
    <property type="molecule type" value="Genomic_DNA"/>
</dbReference>
<name>A0A395J5Q9_9HELO</name>
<keyword evidence="2" id="KW-0472">Membrane</keyword>
<feature type="compositionally biased region" description="Basic and acidic residues" evidence="1">
    <location>
        <begin position="230"/>
        <end position="290"/>
    </location>
</feature>
<feature type="compositionally biased region" description="Basic residues" evidence="1">
    <location>
        <begin position="216"/>
        <end position="229"/>
    </location>
</feature>
<reference evidence="4 5" key="1">
    <citation type="submission" date="2018-06" db="EMBL/GenBank/DDBJ databases">
        <title>Genome Sequence of the Brown Rot Fungal Pathogen Monilinia fructigena.</title>
        <authorList>
            <person name="Landi L."/>
            <person name="De Miccolis Angelini R.M."/>
            <person name="Pollastro S."/>
            <person name="Abate D."/>
            <person name="Faretra F."/>
            <person name="Romanazzi G."/>
        </authorList>
    </citation>
    <scope>NUCLEOTIDE SEQUENCE [LARGE SCALE GENOMIC DNA]</scope>
    <source>
        <strain evidence="4 5">Mfrg269</strain>
    </source>
</reference>